<dbReference type="Gene3D" id="3.40.50.2300">
    <property type="match status" value="2"/>
</dbReference>
<dbReference type="Pfam" id="PF00356">
    <property type="entry name" value="LacI"/>
    <property type="match status" value="1"/>
</dbReference>
<dbReference type="Proteomes" id="UP000622166">
    <property type="component" value="Unassembled WGS sequence"/>
</dbReference>
<comment type="caution">
    <text evidence="6">The sequence shown here is derived from an EMBL/GenBank/DDBJ whole genome shotgun (WGS) entry which is preliminary data.</text>
</comment>
<keyword evidence="1" id="KW-0805">Transcription regulation</keyword>
<organism evidence="6 7">
    <name type="scientific">Streptomyces poonensis</name>
    <dbReference type="NCBI Taxonomy" id="68255"/>
    <lineage>
        <taxon>Bacteria</taxon>
        <taxon>Bacillati</taxon>
        <taxon>Actinomycetota</taxon>
        <taxon>Actinomycetes</taxon>
        <taxon>Kitasatosporales</taxon>
        <taxon>Streptomycetaceae</taxon>
        <taxon>Streptomyces</taxon>
    </lineage>
</organism>
<dbReference type="EMBL" id="BMVW01000010">
    <property type="protein sequence ID" value="GGZ21892.1"/>
    <property type="molecule type" value="Genomic_DNA"/>
</dbReference>
<evidence type="ECO:0000256" key="2">
    <source>
        <dbReference type="ARBA" id="ARBA00023125"/>
    </source>
</evidence>
<dbReference type="PANTHER" id="PTHR30146">
    <property type="entry name" value="LACI-RELATED TRANSCRIPTIONAL REPRESSOR"/>
    <property type="match status" value="1"/>
</dbReference>
<dbReference type="AlphaFoldDB" id="A0A918PTX9"/>
<reference evidence="6" key="2">
    <citation type="submission" date="2020-09" db="EMBL/GenBank/DDBJ databases">
        <authorList>
            <person name="Sun Q."/>
            <person name="Ohkuma M."/>
        </authorList>
    </citation>
    <scope>NUCLEOTIDE SEQUENCE</scope>
    <source>
        <strain evidence="6">JCM 4815</strain>
    </source>
</reference>
<evidence type="ECO:0000313" key="7">
    <source>
        <dbReference type="Proteomes" id="UP000622166"/>
    </source>
</evidence>
<dbReference type="CDD" id="cd01392">
    <property type="entry name" value="HTH_LacI"/>
    <property type="match status" value="1"/>
</dbReference>
<feature type="region of interest" description="Disordered" evidence="4">
    <location>
        <begin position="1"/>
        <end position="25"/>
    </location>
</feature>
<dbReference type="SUPFAM" id="SSF53822">
    <property type="entry name" value="Periplasmic binding protein-like I"/>
    <property type="match status" value="1"/>
</dbReference>
<name>A0A918PTX9_9ACTN</name>
<keyword evidence="2" id="KW-0238">DNA-binding</keyword>
<keyword evidence="7" id="KW-1185">Reference proteome</keyword>
<feature type="domain" description="HTH lacI-type" evidence="5">
    <location>
        <begin position="26"/>
        <end position="80"/>
    </location>
</feature>
<dbReference type="SUPFAM" id="SSF47413">
    <property type="entry name" value="lambda repressor-like DNA-binding domains"/>
    <property type="match status" value="1"/>
</dbReference>
<dbReference type="PROSITE" id="PS50932">
    <property type="entry name" value="HTH_LACI_2"/>
    <property type="match status" value="1"/>
</dbReference>
<accession>A0A918PTX9</accession>
<evidence type="ECO:0000256" key="1">
    <source>
        <dbReference type="ARBA" id="ARBA00023015"/>
    </source>
</evidence>
<evidence type="ECO:0000256" key="3">
    <source>
        <dbReference type="ARBA" id="ARBA00023163"/>
    </source>
</evidence>
<dbReference type="PANTHER" id="PTHR30146:SF153">
    <property type="entry name" value="LACTOSE OPERON REPRESSOR"/>
    <property type="match status" value="1"/>
</dbReference>
<dbReference type="Gene3D" id="1.10.260.40">
    <property type="entry name" value="lambda repressor-like DNA-binding domains"/>
    <property type="match status" value="1"/>
</dbReference>
<evidence type="ECO:0000256" key="4">
    <source>
        <dbReference type="SAM" id="MobiDB-lite"/>
    </source>
</evidence>
<dbReference type="GO" id="GO:0003700">
    <property type="term" value="F:DNA-binding transcription factor activity"/>
    <property type="evidence" value="ECO:0007669"/>
    <property type="project" value="TreeGrafter"/>
</dbReference>
<evidence type="ECO:0000259" key="5">
    <source>
        <dbReference type="PROSITE" id="PS50932"/>
    </source>
</evidence>
<dbReference type="InterPro" id="IPR028082">
    <property type="entry name" value="Peripla_BP_I"/>
</dbReference>
<dbReference type="InterPro" id="IPR046335">
    <property type="entry name" value="LacI/GalR-like_sensor"/>
</dbReference>
<gene>
    <name evidence="6" type="primary">lacI</name>
    <name evidence="6" type="ORF">GCM10010365_47580</name>
</gene>
<evidence type="ECO:0000313" key="6">
    <source>
        <dbReference type="EMBL" id="GGZ21892.1"/>
    </source>
</evidence>
<dbReference type="Pfam" id="PF13377">
    <property type="entry name" value="Peripla_BP_3"/>
    <property type="match status" value="1"/>
</dbReference>
<feature type="region of interest" description="Disordered" evidence="4">
    <location>
        <begin position="342"/>
        <end position="361"/>
    </location>
</feature>
<reference evidence="6" key="1">
    <citation type="journal article" date="2014" name="Int. J. Syst. Evol. Microbiol.">
        <title>Complete genome sequence of Corynebacterium casei LMG S-19264T (=DSM 44701T), isolated from a smear-ripened cheese.</title>
        <authorList>
            <consortium name="US DOE Joint Genome Institute (JGI-PGF)"/>
            <person name="Walter F."/>
            <person name="Albersmeier A."/>
            <person name="Kalinowski J."/>
            <person name="Ruckert C."/>
        </authorList>
    </citation>
    <scope>NUCLEOTIDE SEQUENCE</scope>
    <source>
        <strain evidence="6">JCM 4815</strain>
    </source>
</reference>
<proteinExistence type="predicted"/>
<dbReference type="SMART" id="SM00354">
    <property type="entry name" value="HTH_LACI"/>
    <property type="match status" value="1"/>
</dbReference>
<keyword evidence="3" id="KW-0804">Transcription</keyword>
<sequence length="361" mass="37369">MEGRNADGTQTDDGRPGGSRRPHPMVSITDVARHAGVAPSTVSYALSGKRPISEETRRRVRAAVRELGYRPHTGAGAWTGRGAKVLALVAPLRAGDARAQTVMAYALSVVAAARGHDHDVLLIMREESEDGLRRVADGAPADALIVLGAPRNARPPLLRSLGRPSVLIGSPADPTGLTCVDLDSGAAGELCVEHLAELGHRTVALVGAPPVSLGGTVHAQRVLRGFAAAAGRLGLSSSVHPCPASPAAARAVAEGLLRERPAPTGVVVHDEGVVRLLIDAFETLGQRIPDDLSVAAVRPAGLLTDARLPLSVTSAEVPAAQLGAAAVDLLIRKLNGTHVPETALLPPRLTHRASTSDRPRS</sequence>
<dbReference type="InterPro" id="IPR010982">
    <property type="entry name" value="Lambda_DNA-bd_dom_sf"/>
</dbReference>
<dbReference type="InterPro" id="IPR000843">
    <property type="entry name" value="HTH_LacI"/>
</dbReference>
<protein>
    <submittedName>
        <fullName evidence="6">LacI family transcriptional regulator</fullName>
    </submittedName>
</protein>
<dbReference type="CDD" id="cd06267">
    <property type="entry name" value="PBP1_LacI_sugar_binding-like"/>
    <property type="match status" value="1"/>
</dbReference>
<dbReference type="GO" id="GO:0000976">
    <property type="term" value="F:transcription cis-regulatory region binding"/>
    <property type="evidence" value="ECO:0007669"/>
    <property type="project" value="TreeGrafter"/>
</dbReference>